<dbReference type="RefSeq" id="WP_013625394.1">
    <property type="nucleotide sequence ID" value="NC_015172.1"/>
</dbReference>
<evidence type="ECO:0000313" key="3">
    <source>
        <dbReference type="Proteomes" id="UP000007488"/>
    </source>
</evidence>
<protein>
    <submittedName>
        <fullName evidence="2">Uncharacterized protein</fullName>
    </submittedName>
</protein>
<dbReference type="eggNOG" id="ENOG50334S9">
    <property type="taxonomic scope" value="Bacteria"/>
</dbReference>
<reference evidence="3" key="2">
    <citation type="submission" date="2011-02" db="EMBL/GenBank/DDBJ databases">
        <title>The complete genome of Syntrophobotulus glycolicus DSM 8271.</title>
        <authorList>
            <person name="Lucas S."/>
            <person name="Copeland A."/>
            <person name="Lapidus A."/>
            <person name="Bruce D."/>
            <person name="Goodwin L."/>
            <person name="Pitluck S."/>
            <person name="Kyrpides N."/>
            <person name="Mavromatis K."/>
            <person name="Pagani I."/>
            <person name="Ivanova N."/>
            <person name="Mikhailova N."/>
            <person name="Chertkov O."/>
            <person name="Held B."/>
            <person name="Detter J.C."/>
            <person name="Tapia R."/>
            <person name="Han C."/>
            <person name="Land M."/>
            <person name="Hauser L."/>
            <person name="Markowitz V."/>
            <person name="Cheng J.-F."/>
            <person name="Hugenholtz P."/>
            <person name="Woyke T."/>
            <person name="Wu D."/>
            <person name="Spring S."/>
            <person name="Schroeder M."/>
            <person name="Brambilla E."/>
            <person name="Klenk H.-P."/>
            <person name="Eisen J.A."/>
        </authorList>
    </citation>
    <scope>NUCLEOTIDE SEQUENCE [LARGE SCALE GENOMIC DNA]</scope>
    <source>
        <strain evidence="3">DSM 8271 / FlGlyR</strain>
    </source>
</reference>
<dbReference type="AlphaFoldDB" id="F0SU06"/>
<dbReference type="STRING" id="645991.Sgly_2240"/>
<keyword evidence="1" id="KW-0812">Transmembrane</keyword>
<accession>F0SU06</accession>
<reference evidence="2 3" key="1">
    <citation type="journal article" date="2011" name="Stand. Genomic Sci.">
        <title>Complete genome sequence of Syntrophobotulus glycolicus type strain (FlGlyR).</title>
        <authorList>
            <person name="Han C."/>
            <person name="Mwirichia R."/>
            <person name="Chertkov O."/>
            <person name="Held B."/>
            <person name="Lapidus A."/>
            <person name="Nolan M."/>
            <person name="Lucas S."/>
            <person name="Hammon N."/>
            <person name="Deshpande S."/>
            <person name="Cheng J.F."/>
            <person name="Tapia R."/>
            <person name="Goodwin L."/>
            <person name="Pitluck S."/>
            <person name="Huntemann M."/>
            <person name="Liolios K."/>
            <person name="Ivanova N."/>
            <person name="Pagani I."/>
            <person name="Mavromatis K."/>
            <person name="Ovchinikova G."/>
            <person name="Pati A."/>
            <person name="Chen A."/>
            <person name="Palaniappan K."/>
            <person name="Land M."/>
            <person name="Hauser L."/>
            <person name="Brambilla E.M."/>
            <person name="Rohde M."/>
            <person name="Spring S."/>
            <person name="Sikorski J."/>
            <person name="Goker M."/>
            <person name="Woyke T."/>
            <person name="Bristow J."/>
            <person name="Eisen J.A."/>
            <person name="Markowitz V."/>
            <person name="Hugenholtz P."/>
            <person name="Kyrpides N.C."/>
            <person name="Klenk H.P."/>
            <person name="Detter J.C."/>
        </authorList>
    </citation>
    <scope>NUCLEOTIDE SEQUENCE [LARGE SCALE GENOMIC DNA]</scope>
    <source>
        <strain evidence="3">DSM 8271 / FlGlyR</strain>
    </source>
</reference>
<proteinExistence type="predicted"/>
<sequence length="105" mass="12071">MQVIITMILVVGITLSLYLRRRQNMWRSAEDHSPLAKAITQLVGTAGGIYISLELLLDFLGVPSRIWDPPSLYFIKPLAVFSLAIAILQPWGRKIWLDLRKRRRI</sequence>
<organism evidence="2 3">
    <name type="scientific">Syntrophobotulus glycolicus (strain DSM 8271 / FlGlyR)</name>
    <dbReference type="NCBI Taxonomy" id="645991"/>
    <lineage>
        <taxon>Bacteria</taxon>
        <taxon>Bacillati</taxon>
        <taxon>Bacillota</taxon>
        <taxon>Clostridia</taxon>
        <taxon>Eubacteriales</taxon>
        <taxon>Desulfitobacteriaceae</taxon>
        <taxon>Syntrophobotulus</taxon>
    </lineage>
</organism>
<gene>
    <name evidence="2" type="ordered locus">Sgly_2240</name>
</gene>
<dbReference type="Proteomes" id="UP000007488">
    <property type="component" value="Chromosome"/>
</dbReference>
<name>F0SU06_SYNGF</name>
<dbReference type="KEGG" id="sgy:Sgly_2240"/>
<keyword evidence="3" id="KW-1185">Reference proteome</keyword>
<dbReference type="EMBL" id="CP002547">
    <property type="protein sequence ID" value="ADY56529.1"/>
    <property type="molecule type" value="Genomic_DNA"/>
</dbReference>
<feature type="transmembrane region" description="Helical" evidence="1">
    <location>
        <begin position="6"/>
        <end position="22"/>
    </location>
</feature>
<feature type="transmembrane region" description="Helical" evidence="1">
    <location>
        <begin position="34"/>
        <end position="53"/>
    </location>
</feature>
<evidence type="ECO:0000313" key="2">
    <source>
        <dbReference type="EMBL" id="ADY56529.1"/>
    </source>
</evidence>
<keyword evidence="1" id="KW-0472">Membrane</keyword>
<evidence type="ECO:0000256" key="1">
    <source>
        <dbReference type="SAM" id="Phobius"/>
    </source>
</evidence>
<dbReference type="HOGENOM" id="CLU_173880_0_0_9"/>
<keyword evidence="1" id="KW-1133">Transmembrane helix</keyword>
<dbReference type="OrthoDB" id="1726338at2"/>
<feature type="transmembrane region" description="Helical" evidence="1">
    <location>
        <begin position="73"/>
        <end position="92"/>
    </location>
</feature>